<evidence type="ECO:0000256" key="1">
    <source>
        <dbReference type="SAM" id="MobiDB-lite"/>
    </source>
</evidence>
<evidence type="ECO:0000313" key="4">
    <source>
        <dbReference type="Proteomes" id="UP000013776"/>
    </source>
</evidence>
<feature type="compositionally biased region" description="Basic and acidic residues" evidence="1">
    <location>
        <begin position="68"/>
        <end position="79"/>
    </location>
</feature>
<sequence length="86" mass="9719">MTHTNRISNSGPKHSDTKGHILDPSKTAKRSGAGKGNWGSAQDDIHDLPEDFTLMKARRRSNSQSQSFEREKMISRFESDELTEED</sequence>
<dbReference type="InterPro" id="IPR006861">
    <property type="entry name" value="HABP4_PAIRBP1-bd"/>
</dbReference>
<dbReference type="EMBL" id="CAHR02000062">
    <property type="protein sequence ID" value="CCG81914.1"/>
    <property type="molecule type" value="Genomic_DNA"/>
</dbReference>
<feature type="domain" description="Hyaluronan/mRNA-binding protein" evidence="2">
    <location>
        <begin position="25"/>
        <end position="66"/>
    </location>
</feature>
<protein>
    <recommendedName>
        <fullName evidence="2">Hyaluronan/mRNA-binding protein domain-containing protein</fullName>
    </recommendedName>
</protein>
<dbReference type="Pfam" id="PF04774">
    <property type="entry name" value="HABP4_PAI-RBP1"/>
    <property type="match status" value="1"/>
</dbReference>
<organism evidence="3 4">
    <name type="scientific">Taphrina deformans (strain PYCC 5710 / ATCC 11124 / CBS 356.35 / IMI 108563 / JCM 9778 / NBRC 8474)</name>
    <name type="common">Peach leaf curl fungus</name>
    <name type="synonym">Lalaria deformans</name>
    <dbReference type="NCBI Taxonomy" id="1097556"/>
    <lineage>
        <taxon>Eukaryota</taxon>
        <taxon>Fungi</taxon>
        <taxon>Dikarya</taxon>
        <taxon>Ascomycota</taxon>
        <taxon>Taphrinomycotina</taxon>
        <taxon>Taphrinomycetes</taxon>
        <taxon>Taphrinales</taxon>
        <taxon>Taphrinaceae</taxon>
        <taxon>Taphrina</taxon>
    </lineage>
</organism>
<dbReference type="VEuPathDB" id="FungiDB:TAPDE_001800"/>
<keyword evidence="4" id="KW-1185">Reference proteome</keyword>
<feature type="compositionally biased region" description="Polar residues" evidence="1">
    <location>
        <begin position="1"/>
        <end position="12"/>
    </location>
</feature>
<feature type="region of interest" description="Disordered" evidence="1">
    <location>
        <begin position="1"/>
        <end position="86"/>
    </location>
</feature>
<dbReference type="OrthoDB" id="2122308at2759"/>
<gene>
    <name evidence="3" type="ORF">TAPDE_001800</name>
</gene>
<evidence type="ECO:0000313" key="3">
    <source>
        <dbReference type="EMBL" id="CCG81914.1"/>
    </source>
</evidence>
<accession>R4X8H8</accession>
<reference evidence="3 4" key="1">
    <citation type="journal article" date="2013" name="MBio">
        <title>Genome sequencing of the plant pathogen Taphrina deformans, the causal agent of peach leaf curl.</title>
        <authorList>
            <person name="Cisse O.H."/>
            <person name="Almeida J.M.G.C.F."/>
            <person name="Fonseca A."/>
            <person name="Kumar A.A."/>
            <person name="Salojaervi J."/>
            <person name="Overmyer K."/>
            <person name="Hauser P.M."/>
            <person name="Pagni M."/>
        </authorList>
    </citation>
    <scope>NUCLEOTIDE SEQUENCE [LARGE SCALE GENOMIC DNA]</scope>
    <source>
        <strain evidence="4">PYCC 5710 / ATCC 11124 / CBS 356.35 / IMI 108563 / JCM 9778 / NBRC 8474</strain>
    </source>
</reference>
<comment type="caution">
    <text evidence="3">The sequence shown here is derived from an EMBL/GenBank/DDBJ whole genome shotgun (WGS) entry which is preliminary data.</text>
</comment>
<dbReference type="Proteomes" id="UP000013776">
    <property type="component" value="Unassembled WGS sequence"/>
</dbReference>
<name>R4X8H8_TAPDE</name>
<evidence type="ECO:0000259" key="2">
    <source>
        <dbReference type="Pfam" id="PF04774"/>
    </source>
</evidence>
<proteinExistence type="predicted"/>
<dbReference type="AlphaFoldDB" id="R4X8H8"/>
<feature type="compositionally biased region" description="Basic and acidic residues" evidence="1">
    <location>
        <begin position="13"/>
        <end position="23"/>
    </location>
</feature>